<organism evidence="7 8">
    <name type="scientific">Azotobacter bryophylli</name>
    <dbReference type="NCBI Taxonomy" id="1986537"/>
    <lineage>
        <taxon>Bacteria</taxon>
        <taxon>Pseudomonadati</taxon>
        <taxon>Pseudomonadota</taxon>
        <taxon>Gammaproteobacteria</taxon>
        <taxon>Pseudomonadales</taxon>
        <taxon>Pseudomonadaceae</taxon>
        <taxon>Azotobacter</taxon>
    </lineage>
</organism>
<evidence type="ECO:0000256" key="3">
    <source>
        <dbReference type="ARBA" id="ARBA00022692"/>
    </source>
</evidence>
<comment type="subcellular location">
    <subcellularLocation>
        <location evidence="1">Cell membrane</location>
        <topology evidence="1">Multi-pass membrane protein</topology>
    </subcellularLocation>
</comment>
<sequence>MIDPSDLLVFMAALAAVYLLPGPDMALVISTSALRGPKSGLMAALGLALSRTLHVTLSALGLAALFHTHPILFDGVRWVGAAYLMWLAWKILSRADGDATEIATETGAGWAAIQRGVLTNLLNPKALMFCALLLPQFVSTQHDLAAQYLILGSVLVGLGFLFDVVYALAASSVAKRFSGSRSIRKISTLAFSGIFGFAAIRLAIGGS</sequence>
<keyword evidence="5 6" id="KW-0472">Membrane</keyword>
<keyword evidence="2" id="KW-1003">Cell membrane</keyword>
<name>A0ABV7AT96_9GAMM</name>
<evidence type="ECO:0000256" key="1">
    <source>
        <dbReference type="ARBA" id="ARBA00004651"/>
    </source>
</evidence>
<dbReference type="PIRSF" id="PIRSF006324">
    <property type="entry name" value="LeuE"/>
    <property type="match status" value="1"/>
</dbReference>
<dbReference type="Proteomes" id="UP001595457">
    <property type="component" value="Unassembled WGS sequence"/>
</dbReference>
<evidence type="ECO:0000256" key="6">
    <source>
        <dbReference type="SAM" id="Phobius"/>
    </source>
</evidence>
<reference evidence="8" key="1">
    <citation type="journal article" date="2019" name="Int. J. Syst. Evol. Microbiol.">
        <title>The Global Catalogue of Microorganisms (GCM) 10K type strain sequencing project: providing services to taxonomists for standard genome sequencing and annotation.</title>
        <authorList>
            <consortium name="The Broad Institute Genomics Platform"/>
            <consortium name="The Broad Institute Genome Sequencing Center for Infectious Disease"/>
            <person name="Wu L."/>
            <person name="Ma J."/>
        </authorList>
    </citation>
    <scope>NUCLEOTIDE SEQUENCE [LARGE SCALE GENOMIC DNA]</scope>
    <source>
        <strain evidence="8">KCTC 62195</strain>
    </source>
</reference>
<feature type="transmembrane region" description="Helical" evidence="6">
    <location>
        <begin position="42"/>
        <end position="64"/>
    </location>
</feature>
<evidence type="ECO:0000256" key="4">
    <source>
        <dbReference type="ARBA" id="ARBA00022989"/>
    </source>
</evidence>
<dbReference type="EMBL" id="JBHRSJ010000016">
    <property type="protein sequence ID" value="MFC2972285.1"/>
    <property type="molecule type" value="Genomic_DNA"/>
</dbReference>
<protein>
    <submittedName>
        <fullName evidence="7">LysE family translocator</fullName>
    </submittedName>
</protein>
<accession>A0ABV7AT96</accession>
<keyword evidence="3 6" id="KW-0812">Transmembrane</keyword>
<evidence type="ECO:0000313" key="8">
    <source>
        <dbReference type="Proteomes" id="UP001595457"/>
    </source>
</evidence>
<dbReference type="Pfam" id="PF01810">
    <property type="entry name" value="LysE"/>
    <property type="match status" value="1"/>
</dbReference>
<feature type="transmembrane region" description="Helical" evidence="6">
    <location>
        <begin position="186"/>
        <end position="204"/>
    </location>
</feature>
<proteinExistence type="predicted"/>
<feature type="transmembrane region" description="Helical" evidence="6">
    <location>
        <begin position="148"/>
        <end position="174"/>
    </location>
</feature>
<evidence type="ECO:0000256" key="2">
    <source>
        <dbReference type="ARBA" id="ARBA00022475"/>
    </source>
</evidence>
<evidence type="ECO:0000256" key="5">
    <source>
        <dbReference type="ARBA" id="ARBA00023136"/>
    </source>
</evidence>
<gene>
    <name evidence="7" type="ORF">ACFOJE_08705</name>
</gene>
<keyword evidence="4 6" id="KW-1133">Transmembrane helix</keyword>
<evidence type="ECO:0000313" key="7">
    <source>
        <dbReference type="EMBL" id="MFC2972285.1"/>
    </source>
</evidence>
<keyword evidence="8" id="KW-1185">Reference proteome</keyword>
<comment type="caution">
    <text evidence="7">The sequence shown here is derived from an EMBL/GenBank/DDBJ whole genome shotgun (WGS) entry which is preliminary data.</text>
</comment>
<dbReference type="PANTHER" id="PTHR30086">
    <property type="entry name" value="ARGININE EXPORTER PROTEIN ARGO"/>
    <property type="match status" value="1"/>
</dbReference>
<dbReference type="RefSeq" id="WP_377813929.1">
    <property type="nucleotide sequence ID" value="NZ_JBHRSJ010000016.1"/>
</dbReference>
<dbReference type="InterPro" id="IPR001123">
    <property type="entry name" value="LeuE-type"/>
</dbReference>
<dbReference type="PANTHER" id="PTHR30086:SF20">
    <property type="entry name" value="ARGININE EXPORTER PROTEIN ARGO-RELATED"/>
    <property type="match status" value="1"/>
</dbReference>